<evidence type="ECO:0000256" key="1">
    <source>
        <dbReference type="SAM" id="Phobius"/>
    </source>
</evidence>
<keyword evidence="1" id="KW-0812">Transmembrane</keyword>
<keyword evidence="1" id="KW-1133">Transmembrane helix</keyword>
<proteinExistence type="predicted"/>
<keyword evidence="1" id="KW-0472">Membrane</keyword>
<dbReference type="EMBL" id="LIBO01000109">
    <property type="protein sequence ID" value="KRO62231.1"/>
    <property type="molecule type" value="Genomic_DNA"/>
</dbReference>
<dbReference type="AlphaFoldDB" id="A0A0R2RHZ0"/>
<name>A0A0R2RHZ0_9BACT</name>
<sequence>MTPAGLGSSPRVGAISSVADRLAKTLTHRGLTVAQLVYALEGKGHAAIMAVLALPFCFPIQVPGLSTPFGIILIFSGLRIAYGQAPWLPGWLMVREIPKPTAMALLNGLRWIATPAEKVLHPRWHGLCRHPGLHRMHGLLVAFLAILLALPLPIPFSNLLAAVPILLISLALLEDDGAFLIAGYVAALPCGVFFGALFLYGPKAVKSLWNWISHFWA</sequence>
<evidence type="ECO:0008006" key="4">
    <source>
        <dbReference type="Google" id="ProtNLM"/>
    </source>
</evidence>
<dbReference type="PANTHER" id="PTHR41795:SF1">
    <property type="entry name" value="EXOPOLYSACCHARIDE SYNTHESIS PROTEIN"/>
    <property type="match status" value="1"/>
</dbReference>
<comment type="caution">
    <text evidence="2">The sequence shown here is derived from an EMBL/GenBank/DDBJ whole genome shotgun (WGS) entry which is preliminary data.</text>
</comment>
<reference evidence="2 3" key="1">
    <citation type="submission" date="2015-10" db="EMBL/GenBank/DDBJ databases">
        <title>Metagenome-Assembled Genomes uncover a global brackish microbiome.</title>
        <authorList>
            <person name="Hugerth L.W."/>
            <person name="Larsson J."/>
            <person name="Alneberg J."/>
            <person name="Lindh M.V."/>
            <person name="Legrand C."/>
            <person name="Pinhassi J."/>
            <person name="Andersson A.F."/>
        </authorList>
    </citation>
    <scope>NUCLEOTIDE SEQUENCE [LARGE SCALE GENOMIC DNA]</scope>
    <source>
        <strain evidence="2">BACL18 MAG-120507-bin52</strain>
    </source>
</reference>
<gene>
    <name evidence="2" type="ORF">ABR82_04485</name>
</gene>
<dbReference type="PANTHER" id="PTHR41795">
    <property type="entry name" value="EXOPOLYSACCHARIDE SYNTHESIS PROTEIN"/>
    <property type="match status" value="1"/>
</dbReference>
<dbReference type="PIRSF" id="PIRSF033239">
    <property type="entry name" value="ExoD"/>
    <property type="match status" value="1"/>
</dbReference>
<organism evidence="2 3">
    <name type="scientific">Verrucomicrobia subdivision 6 bacterium BACL9 MAG-120507-bin52</name>
    <dbReference type="NCBI Taxonomy" id="1655590"/>
    <lineage>
        <taxon>Bacteria</taxon>
        <taxon>Pseudomonadati</taxon>
        <taxon>Verrucomicrobiota</taxon>
        <taxon>Verrucomicrobiia</taxon>
        <taxon>Verrucomicrobiales</taxon>
        <taxon>Verrucomicrobia subdivision 6</taxon>
    </lineage>
</organism>
<dbReference type="Pfam" id="PF06055">
    <property type="entry name" value="ExoD"/>
    <property type="match status" value="1"/>
</dbReference>
<accession>A0A0R2RHZ0</accession>
<dbReference type="Proteomes" id="UP000051269">
    <property type="component" value="Unassembled WGS sequence"/>
</dbReference>
<feature type="transmembrane region" description="Helical" evidence="1">
    <location>
        <begin position="178"/>
        <end position="200"/>
    </location>
</feature>
<feature type="transmembrane region" description="Helical" evidence="1">
    <location>
        <begin position="139"/>
        <end position="172"/>
    </location>
</feature>
<feature type="transmembrane region" description="Helical" evidence="1">
    <location>
        <begin position="46"/>
        <end position="75"/>
    </location>
</feature>
<protein>
    <recommendedName>
        <fullName evidence="4">Exopolysaccharide biosynthesis protein exod</fullName>
    </recommendedName>
</protein>
<evidence type="ECO:0000313" key="3">
    <source>
        <dbReference type="Proteomes" id="UP000051269"/>
    </source>
</evidence>
<evidence type="ECO:0000313" key="2">
    <source>
        <dbReference type="EMBL" id="KRO62231.1"/>
    </source>
</evidence>
<dbReference type="InterPro" id="IPR010331">
    <property type="entry name" value="ExoD"/>
</dbReference>